<dbReference type="Gene3D" id="3.65.10.10">
    <property type="entry name" value="Enolpyruvate transferase domain"/>
    <property type="match status" value="2"/>
</dbReference>
<evidence type="ECO:0000256" key="3">
    <source>
        <dbReference type="ARBA" id="ARBA00022490"/>
    </source>
</evidence>
<keyword evidence="5 12" id="KW-0808">Transferase</keyword>
<comment type="subcellular location">
    <subcellularLocation>
        <location evidence="1 12">Cytoplasm</location>
    </subcellularLocation>
</comment>
<accession>A0A7C4QRA5</accession>
<dbReference type="InterPro" id="IPR036968">
    <property type="entry name" value="Enolpyruvate_Tfrase_sf"/>
</dbReference>
<keyword evidence="8 12" id="KW-0131">Cell cycle</keyword>
<dbReference type="HAMAP" id="MF_00111">
    <property type="entry name" value="MurA"/>
    <property type="match status" value="1"/>
</dbReference>
<feature type="active site" description="Proton donor" evidence="12">
    <location>
        <position position="117"/>
    </location>
</feature>
<evidence type="ECO:0000256" key="2">
    <source>
        <dbReference type="ARBA" id="ARBA00004752"/>
    </source>
</evidence>
<dbReference type="NCBIfam" id="NF006873">
    <property type="entry name" value="PRK09369.1"/>
    <property type="match status" value="1"/>
</dbReference>
<keyword evidence="4 12" id="KW-0132">Cell division</keyword>
<comment type="pathway">
    <text evidence="2 12">Cell wall biogenesis; peptidoglycan biosynthesis.</text>
</comment>
<feature type="binding site" evidence="12">
    <location>
        <position position="313"/>
    </location>
    <ligand>
        <name>UDP-N-acetyl-alpha-D-glucosamine</name>
        <dbReference type="ChEBI" id="CHEBI:57705"/>
    </ligand>
</feature>
<keyword evidence="3 12" id="KW-0963">Cytoplasm</keyword>
<dbReference type="NCBIfam" id="TIGR01072">
    <property type="entry name" value="murA"/>
    <property type="match status" value="1"/>
</dbReference>
<dbReference type="SUPFAM" id="SSF55205">
    <property type="entry name" value="EPT/RTPC-like"/>
    <property type="match status" value="1"/>
</dbReference>
<comment type="caution">
    <text evidence="15">The sequence shown here is derived from an EMBL/GenBank/DDBJ whole genome shotgun (WGS) entry which is preliminary data.</text>
</comment>
<comment type="function">
    <text evidence="12">Cell wall formation. Adds enolpyruvyl to UDP-N-acetylglucosamine.</text>
</comment>
<dbReference type="InterPro" id="IPR001986">
    <property type="entry name" value="Enolpyruvate_Tfrase_dom"/>
</dbReference>
<name>A0A7C4QRA5_9PLAN</name>
<dbReference type="GO" id="GO:0005737">
    <property type="term" value="C:cytoplasm"/>
    <property type="evidence" value="ECO:0007669"/>
    <property type="project" value="UniProtKB-SubCell"/>
</dbReference>
<dbReference type="GO" id="GO:0008360">
    <property type="term" value="P:regulation of cell shape"/>
    <property type="evidence" value="ECO:0007669"/>
    <property type="project" value="UniProtKB-KW"/>
</dbReference>
<keyword evidence="9 12" id="KW-0961">Cell wall biogenesis/degradation</keyword>
<dbReference type="PANTHER" id="PTHR43783">
    <property type="entry name" value="UDP-N-ACETYLGLUCOSAMINE 1-CARBOXYVINYLTRANSFERASE"/>
    <property type="match status" value="1"/>
</dbReference>
<dbReference type="CDD" id="cd01555">
    <property type="entry name" value="UdpNAET"/>
    <property type="match status" value="1"/>
</dbReference>
<feature type="binding site" evidence="12">
    <location>
        <begin position="122"/>
        <end position="126"/>
    </location>
    <ligand>
        <name>UDP-N-acetyl-alpha-D-glucosamine</name>
        <dbReference type="ChEBI" id="CHEBI:57705"/>
    </ligand>
</feature>
<evidence type="ECO:0000256" key="1">
    <source>
        <dbReference type="ARBA" id="ARBA00004496"/>
    </source>
</evidence>
<comment type="similarity">
    <text evidence="10 12">Belongs to the EPSP synthase family. MurA subfamily.</text>
</comment>
<evidence type="ECO:0000259" key="14">
    <source>
        <dbReference type="Pfam" id="PF00275"/>
    </source>
</evidence>
<feature type="modified residue" description="2-(S-cysteinyl)pyruvic acid O-phosphothioketal" evidence="12">
    <location>
        <position position="117"/>
    </location>
</feature>
<evidence type="ECO:0000256" key="8">
    <source>
        <dbReference type="ARBA" id="ARBA00023306"/>
    </source>
</evidence>
<sequence>MDMLVVRGGNKLRGTVAVSGAKNAALPIMAAALAADGVTRLRNVPHLADVATLTLVLESLGVSVRRDAQGMLRLEVVDGQSCLADYELVRRMRASVCVLGPLLGRRKRACVSLPGGCNIGHRPIDLHLKGLSALGADIRIERGYVFARADRLRGADIYLGGPFGSTVTGTCNVMTAACFAEGVTTISAAACEPEVVDLGNYLNSAGAKISGLGTPLLRIEGVGELQGSEHTVIPDRIEAATLMIAGAITGGELQITHANRSHLAAVMDVLRAIGVEVDVDAAAAGGACLAVRARRPLLPLDVTALPYPGVPTDVQAQLMALLSLARGISVVTDKVFPDRFLHIPELCRMGAVIRREGASGIISGVPRLSGACVMASDLRASAALLLAALAADGDSVIRRVYHLDRGYEGLERKLTALGADIRRVVDAPENMPASLQLAPDERCEPTVDTGDVPPPYFLQRSGLLGARSPAERSP</sequence>
<keyword evidence="7 12" id="KW-0573">Peptidoglycan synthesis</keyword>
<dbReference type="GO" id="GO:0009252">
    <property type="term" value="P:peptidoglycan biosynthetic process"/>
    <property type="evidence" value="ECO:0007669"/>
    <property type="project" value="UniProtKB-UniRule"/>
</dbReference>
<dbReference type="GO" id="GO:0008760">
    <property type="term" value="F:UDP-N-acetylglucosamine 1-carboxyvinyltransferase activity"/>
    <property type="evidence" value="ECO:0007669"/>
    <property type="project" value="UniProtKB-UniRule"/>
</dbReference>
<keyword evidence="6 12" id="KW-0133">Cell shape</keyword>
<feature type="binding site" evidence="12">
    <location>
        <begin position="22"/>
        <end position="23"/>
    </location>
    <ligand>
        <name>phosphoenolpyruvate</name>
        <dbReference type="ChEBI" id="CHEBI:58702"/>
    </ligand>
</feature>
<dbReference type="UniPathway" id="UPA00219"/>
<dbReference type="AlphaFoldDB" id="A0A7C4QRA5"/>
<dbReference type="PANTHER" id="PTHR43783:SF1">
    <property type="entry name" value="UDP-N-ACETYLGLUCOSAMINE 1-CARBOXYVINYLTRANSFERASE"/>
    <property type="match status" value="1"/>
</dbReference>
<dbReference type="EC" id="2.5.1.7" evidence="12"/>
<dbReference type="Pfam" id="PF00275">
    <property type="entry name" value="EPSP_synthase"/>
    <property type="match status" value="1"/>
</dbReference>
<protein>
    <recommendedName>
        <fullName evidence="12">UDP-N-acetylglucosamine 1-carboxyvinyltransferase</fullName>
        <ecNumber evidence="12">2.5.1.7</ecNumber>
    </recommendedName>
    <alternativeName>
        <fullName evidence="12">Enoylpyruvate transferase</fullName>
    </alternativeName>
    <alternativeName>
        <fullName evidence="12">UDP-N-acetylglucosamine enolpyruvyl transferase</fullName>
        <shortName evidence="12">EPT</shortName>
    </alternativeName>
</protein>
<dbReference type="GO" id="GO:0071555">
    <property type="term" value="P:cell wall organization"/>
    <property type="evidence" value="ECO:0007669"/>
    <property type="project" value="UniProtKB-KW"/>
</dbReference>
<feature type="binding site" evidence="12">
    <location>
        <position position="335"/>
    </location>
    <ligand>
        <name>UDP-N-acetyl-alpha-D-glucosamine</name>
        <dbReference type="ChEBI" id="CHEBI:57705"/>
    </ligand>
</feature>
<dbReference type="InterPro" id="IPR005750">
    <property type="entry name" value="UDP_GlcNAc_COvinyl_MurA"/>
</dbReference>
<gene>
    <name evidence="12 15" type="primary">murA</name>
    <name evidence="15" type="ORF">ENS64_16180</name>
</gene>
<organism evidence="15">
    <name type="scientific">Schlesneria paludicola</name>
    <dbReference type="NCBI Taxonomy" id="360056"/>
    <lineage>
        <taxon>Bacteria</taxon>
        <taxon>Pseudomonadati</taxon>
        <taxon>Planctomycetota</taxon>
        <taxon>Planctomycetia</taxon>
        <taxon>Planctomycetales</taxon>
        <taxon>Planctomycetaceae</taxon>
        <taxon>Schlesneria</taxon>
    </lineage>
</organism>
<evidence type="ECO:0000256" key="10">
    <source>
        <dbReference type="ARBA" id="ARBA00038367"/>
    </source>
</evidence>
<evidence type="ECO:0000313" key="15">
    <source>
        <dbReference type="EMBL" id="HGT40783.1"/>
    </source>
</evidence>
<dbReference type="InterPro" id="IPR050068">
    <property type="entry name" value="MurA_subfamily"/>
</dbReference>
<comment type="catalytic activity">
    <reaction evidence="11 12">
        <text>phosphoenolpyruvate + UDP-N-acetyl-alpha-D-glucosamine = UDP-N-acetyl-3-O-(1-carboxyvinyl)-alpha-D-glucosamine + phosphate</text>
        <dbReference type="Rhea" id="RHEA:18681"/>
        <dbReference type="ChEBI" id="CHEBI:43474"/>
        <dbReference type="ChEBI" id="CHEBI:57705"/>
        <dbReference type="ChEBI" id="CHEBI:58702"/>
        <dbReference type="ChEBI" id="CHEBI:68483"/>
        <dbReference type="EC" id="2.5.1.7"/>
    </reaction>
</comment>
<feature type="binding site" evidence="12">
    <location>
        <position position="93"/>
    </location>
    <ligand>
        <name>UDP-N-acetyl-alpha-D-glucosamine</name>
        <dbReference type="ChEBI" id="CHEBI:57705"/>
    </ligand>
</feature>
<evidence type="ECO:0000256" key="11">
    <source>
        <dbReference type="ARBA" id="ARBA00047527"/>
    </source>
</evidence>
<feature type="domain" description="Enolpyruvate transferase" evidence="14">
    <location>
        <begin position="6"/>
        <end position="414"/>
    </location>
</feature>
<dbReference type="GO" id="GO:0019277">
    <property type="term" value="P:UDP-N-acetylgalactosamine biosynthetic process"/>
    <property type="evidence" value="ECO:0007669"/>
    <property type="project" value="InterPro"/>
</dbReference>
<dbReference type="InterPro" id="IPR013792">
    <property type="entry name" value="RNA3'P_cycl/enolpyr_Trfase_a/b"/>
</dbReference>
<evidence type="ECO:0000256" key="5">
    <source>
        <dbReference type="ARBA" id="ARBA00022679"/>
    </source>
</evidence>
<keyword evidence="12" id="KW-0670">Pyruvate</keyword>
<dbReference type="EMBL" id="DSVQ01000018">
    <property type="protein sequence ID" value="HGT40783.1"/>
    <property type="molecule type" value="Genomic_DNA"/>
</dbReference>
<evidence type="ECO:0000256" key="7">
    <source>
        <dbReference type="ARBA" id="ARBA00022984"/>
    </source>
</evidence>
<reference evidence="15" key="1">
    <citation type="journal article" date="2020" name="mSystems">
        <title>Genome- and Community-Level Interaction Insights into Carbon Utilization and Element Cycling Functions of Hydrothermarchaeota in Hydrothermal Sediment.</title>
        <authorList>
            <person name="Zhou Z."/>
            <person name="Liu Y."/>
            <person name="Xu W."/>
            <person name="Pan J."/>
            <person name="Luo Z.H."/>
            <person name="Li M."/>
        </authorList>
    </citation>
    <scope>NUCLEOTIDE SEQUENCE [LARGE SCALE GENOMIC DNA]</scope>
    <source>
        <strain evidence="15">SpSt-508</strain>
    </source>
</reference>
<dbReference type="GO" id="GO:0051301">
    <property type="term" value="P:cell division"/>
    <property type="evidence" value="ECO:0007669"/>
    <property type="project" value="UniProtKB-KW"/>
</dbReference>
<feature type="region of interest" description="Disordered" evidence="13">
    <location>
        <begin position="442"/>
        <end position="474"/>
    </location>
</feature>
<evidence type="ECO:0000256" key="9">
    <source>
        <dbReference type="ARBA" id="ARBA00023316"/>
    </source>
</evidence>
<comment type="caution">
    <text evidence="12">Lacks conserved residue(s) required for the propagation of feature annotation.</text>
</comment>
<proteinExistence type="inferred from homology"/>
<evidence type="ECO:0000256" key="4">
    <source>
        <dbReference type="ARBA" id="ARBA00022618"/>
    </source>
</evidence>
<evidence type="ECO:0000256" key="13">
    <source>
        <dbReference type="SAM" id="MobiDB-lite"/>
    </source>
</evidence>
<evidence type="ECO:0000256" key="12">
    <source>
        <dbReference type="HAMAP-Rule" id="MF_00111"/>
    </source>
</evidence>
<evidence type="ECO:0000256" key="6">
    <source>
        <dbReference type="ARBA" id="ARBA00022960"/>
    </source>
</evidence>